<keyword evidence="1" id="KW-0548">Nucleotidyltransferase</keyword>
<organism evidence="1 2">
    <name type="scientific">Gossypium australe</name>
    <dbReference type="NCBI Taxonomy" id="47621"/>
    <lineage>
        <taxon>Eukaryota</taxon>
        <taxon>Viridiplantae</taxon>
        <taxon>Streptophyta</taxon>
        <taxon>Embryophyta</taxon>
        <taxon>Tracheophyta</taxon>
        <taxon>Spermatophyta</taxon>
        <taxon>Magnoliopsida</taxon>
        <taxon>eudicotyledons</taxon>
        <taxon>Gunneridae</taxon>
        <taxon>Pentapetalae</taxon>
        <taxon>rosids</taxon>
        <taxon>malvids</taxon>
        <taxon>Malvales</taxon>
        <taxon>Malvaceae</taxon>
        <taxon>Malvoideae</taxon>
        <taxon>Gossypium</taxon>
    </lineage>
</organism>
<proteinExistence type="predicted"/>
<dbReference type="Proteomes" id="UP000325315">
    <property type="component" value="Unassembled WGS sequence"/>
</dbReference>
<reference evidence="2" key="1">
    <citation type="journal article" date="2019" name="Plant Biotechnol. J.">
        <title>Genome sequencing of the Australian wild diploid species Gossypium australe highlights disease resistance and delayed gland morphogenesis.</title>
        <authorList>
            <person name="Cai Y."/>
            <person name="Cai X."/>
            <person name="Wang Q."/>
            <person name="Wang P."/>
            <person name="Zhang Y."/>
            <person name="Cai C."/>
            <person name="Xu Y."/>
            <person name="Wang K."/>
            <person name="Zhou Z."/>
            <person name="Wang C."/>
            <person name="Geng S."/>
            <person name="Li B."/>
            <person name="Dong Q."/>
            <person name="Hou Y."/>
            <person name="Wang H."/>
            <person name="Ai P."/>
            <person name="Liu Z."/>
            <person name="Yi F."/>
            <person name="Sun M."/>
            <person name="An G."/>
            <person name="Cheng J."/>
            <person name="Zhang Y."/>
            <person name="Shi Q."/>
            <person name="Xie Y."/>
            <person name="Shi X."/>
            <person name="Chang Y."/>
            <person name="Huang F."/>
            <person name="Chen Y."/>
            <person name="Hong S."/>
            <person name="Mi L."/>
            <person name="Sun Q."/>
            <person name="Zhang L."/>
            <person name="Zhou B."/>
            <person name="Peng R."/>
            <person name="Zhang X."/>
            <person name="Liu F."/>
        </authorList>
    </citation>
    <scope>NUCLEOTIDE SEQUENCE [LARGE SCALE GENOMIC DNA]</scope>
    <source>
        <strain evidence="2">cv. PA1801</strain>
    </source>
</reference>
<dbReference type="GO" id="GO:0003964">
    <property type="term" value="F:RNA-directed DNA polymerase activity"/>
    <property type="evidence" value="ECO:0007669"/>
    <property type="project" value="UniProtKB-KW"/>
</dbReference>
<keyword evidence="1" id="KW-0695">RNA-directed DNA polymerase</keyword>
<keyword evidence="2" id="KW-1185">Reference proteome</keyword>
<name>A0A5B6VY63_9ROSI</name>
<dbReference type="PANTHER" id="PTHR33116">
    <property type="entry name" value="REVERSE TRANSCRIPTASE ZINC-BINDING DOMAIN-CONTAINING PROTEIN-RELATED-RELATED"/>
    <property type="match status" value="1"/>
</dbReference>
<gene>
    <name evidence="1" type="ORF">EPI10_024233</name>
</gene>
<dbReference type="AlphaFoldDB" id="A0A5B6VY63"/>
<evidence type="ECO:0000313" key="2">
    <source>
        <dbReference type="Proteomes" id="UP000325315"/>
    </source>
</evidence>
<comment type="caution">
    <text evidence="1">The sequence shown here is derived from an EMBL/GenBank/DDBJ whole genome shotgun (WGS) entry which is preliminary data.</text>
</comment>
<keyword evidence="1" id="KW-0808">Transferase</keyword>
<sequence>MACFLLPKTLCAEFENIMAKFWWQKGHGKKGIHWCAWRKLCILKENGGLGFRNMSQFNIAMLAKQGWRLINYPNSLLARLGNLPSLTWKSIWAAKGLLCSGMGWRVGWGTGILVWEDHWIPGKDAEVWSHRNNNEIKLVSDLIDATNNVWKIDLVENTFPADIAQKILQIPLAENPGDGF</sequence>
<accession>A0A5B6VY63</accession>
<protein>
    <submittedName>
        <fullName evidence="1">Reverse transcriptase-like protein</fullName>
    </submittedName>
</protein>
<dbReference type="EMBL" id="SMMG02000005">
    <property type="protein sequence ID" value="KAA3473892.1"/>
    <property type="molecule type" value="Genomic_DNA"/>
</dbReference>
<dbReference type="PANTHER" id="PTHR33116:SF86">
    <property type="entry name" value="REVERSE TRANSCRIPTASE DOMAIN-CONTAINING PROTEIN"/>
    <property type="match status" value="1"/>
</dbReference>
<dbReference type="OrthoDB" id="1000319at2759"/>
<evidence type="ECO:0000313" key="1">
    <source>
        <dbReference type="EMBL" id="KAA3473892.1"/>
    </source>
</evidence>